<protein>
    <submittedName>
        <fullName evidence="3">Pleckstrin y domain-containing H member 2</fullName>
    </submittedName>
</protein>
<sequence length="59" mass="6918">MARERPDRQEWRFFCSAEEKPYDHSCLMSIPVHFIDGSSQVFGFDGSTTIQEFSETINR</sequence>
<evidence type="ECO:0000256" key="1">
    <source>
        <dbReference type="ARBA" id="ARBA00022737"/>
    </source>
</evidence>
<evidence type="ECO:0000313" key="4">
    <source>
        <dbReference type="Proteomes" id="UP001163046"/>
    </source>
</evidence>
<name>A0A9X0CJF5_9CNID</name>
<proteinExistence type="predicted"/>
<dbReference type="Gene3D" id="3.10.20.90">
    <property type="entry name" value="Phosphatidylinositol 3-kinase Catalytic Subunit, Chain A, domain 1"/>
    <property type="match status" value="1"/>
</dbReference>
<dbReference type="AlphaFoldDB" id="A0A9X0CJF5"/>
<reference evidence="3" key="1">
    <citation type="submission" date="2023-01" db="EMBL/GenBank/DDBJ databases">
        <title>Genome assembly of the deep-sea coral Lophelia pertusa.</title>
        <authorList>
            <person name="Herrera S."/>
            <person name="Cordes E."/>
        </authorList>
    </citation>
    <scope>NUCLEOTIDE SEQUENCE</scope>
    <source>
        <strain evidence="3">USNM1676648</strain>
        <tissue evidence="3">Polyp</tissue>
    </source>
</reference>
<keyword evidence="4" id="KW-1185">Reference proteome</keyword>
<gene>
    <name evidence="3" type="primary">PLEKHH2_1</name>
    <name evidence="3" type="ORF">OS493_024905</name>
</gene>
<dbReference type="InterPro" id="IPR000299">
    <property type="entry name" value="FERM_domain"/>
</dbReference>
<accession>A0A9X0CJF5</accession>
<feature type="non-terminal residue" evidence="3">
    <location>
        <position position="1"/>
    </location>
</feature>
<dbReference type="PROSITE" id="PS50057">
    <property type="entry name" value="FERM_3"/>
    <property type="match status" value="1"/>
</dbReference>
<dbReference type="PANTHER" id="PTHR22903">
    <property type="entry name" value="PLEKHH PROTEIN"/>
    <property type="match status" value="1"/>
</dbReference>
<evidence type="ECO:0000313" key="3">
    <source>
        <dbReference type="EMBL" id="KAJ7357394.1"/>
    </source>
</evidence>
<comment type="caution">
    <text evidence="3">The sequence shown here is derived from an EMBL/GenBank/DDBJ whole genome shotgun (WGS) entry which is preliminary data.</text>
</comment>
<keyword evidence="1" id="KW-0677">Repeat</keyword>
<dbReference type="PANTHER" id="PTHR22903:SF8">
    <property type="entry name" value="MAX-1A"/>
    <property type="match status" value="1"/>
</dbReference>
<evidence type="ECO:0000259" key="2">
    <source>
        <dbReference type="PROSITE" id="PS50057"/>
    </source>
</evidence>
<dbReference type="EMBL" id="MU827321">
    <property type="protein sequence ID" value="KAJ7357394.1"/>
    <property type="molecule type" value="Genomic_DNA"/>
</dbReference>
<dbReference type="Proteomes" id="UP001163046">
    <property type="component" value="Unassembled WGS sequence"/>
</dbReference>
<feature type="domain" description="FERM" evidence="2">
    <location>
        <begin position="28"/>
        <end position="59"/>
    </location>
</feature>
<organism evidence="3 4">
    <name type="scientific">Desmophyllum pertusum</name>
    <dbReference type="NCBI Taxonomy" id="174260"/>
    <lineage>
        <taxon>Eukaryota</taxon>
        <taxon>Metazoa</taxon>
        <taxon>Cnidaria</taxon>
        <taxon>Anthozoa</taxon>
        <taxon>Hexacorallia</taxon>
        <taxon>Scleractinia</taxon>
        <taxon>Caryophylliina</taxon>
        <taxon>Caryophylliidae</taxon>
        <taxon>Desmophyllum</taxon>
    </lineage>
</organism>
<dbReference type="OrthoDB" id="6285196at2759"/>